<dbReference type="EMBL" id="AVOT02028173">
    <property type="protein sequence ID" value="MBW0520561.1"/>
    <property type="molecule type" value="Genomic_DNA"/>
</dbReference>
<feature type="compositionally biased region" description="Polar residues" evidence="1">
    <location>
        <begin position="43"/>
        <end position="56"/>
    </location>
</feature>
<sequence>MSDLPPSTGDTVEGQYADPSEPTLPRHVRPEDSPISPTPGPRATSTPTKEPRTQNIPRRFFFTTPNSPSPLQKKVPRQERPVVKIKEKDYNLNFDWEEVETFIRKVEIIAQIEGATDEDLAMQISFWTIDQKVSYAIGAMPGYEEENGTQLKKYLITKWGRVEPQRRYRKDSLINLFNDTQ</sequence>
<comment type="caution">
    <text evidence="2">The sequence shown here is derived from an EMBL/GenBank/DDBJ whole genome shotgun (WGS) entry which is preliminary data.</text>
</comment>
<evidence type="ECO:0000313" key="3">
    <source>
        <dbReference type="Proteomes" id="UP000765509"/>
    </source>
</evidence>
<dbReference type="OrthoDB" id="2749819at2759"/>
<proteinExistence type="predicted"/>
<evidence type="ECO:0000256" key="1">
    <source>
        <dbReference type="SAM" id="MobiDB-lite"/>
    </source>
</evidence>
<evidence type="ECO:0000313" key="2">
    <source>
        <dbReference type="EMBL" id="MBW0520561.1"/>
    </source>
</evidence>
<keyword evidence="3" id="KW-1185">Reference proteome</keyword>
<dbReference type="AlphaFoldDB" id="A0A9Q3EDU7"/>
<protein>
    <submittedName>
        <fullName evidence="2">Uncharacterized protein</fullName>
    </submittedName>
</protein>
<gene>
    <name evidence="2" type="ORF">O181_060276</name>
</gene>
<name>A0A9Q3EDU7_9BASI</name>
<reference evidence="2" key="1">
    <citation type="submission" date="2021-03" db="EMBL/GenBank/DDBJ databases">
        <title>Draft genome sequence of rust myrtle Austropuccinia psidii MF-1, a brazilian biotype.</title>
        <authorList>
            <person name="Quecine M.C."/>
            <person name="Pachon D.M.R."/>
            <person name="Bonatelli M.L."/>
            <person name="Correr F.H."/>
            <person name="Franceschini L.M."/>
            <person name="Leite T.F."/>
            <person name="Margarido G.R.A."/>
            <person name="Almeida C.A."/>
            <person name="Ferrarezi J.A."/>
            <person name="Labate C.A."/>
        </authorList>
    </citation>
    <scope>NUCLEOTIDE SEQUENCE</scope>
    <source>
        <strain evidence="2">MF-1</strain>
    </source>
</reference>
<dbReference type="Proteomes" id="UP000765509">
    <property type="component" value="Unassembled WGS sequence"/>
</dbReference>
<organism evidence="2 3">
    <name type="scientific">Austropuccinia psidii MF-1</name>
    <dbReference type="NCBI Taxonomy" id="1389203"/>
    <lineage>
        <taxon>Eukaryota</taxon>
        <taxon>Fungi</taxon>
        <taxon>Dikarya</taxon>
        <taxon>Basidiomycota</taxon>
        <taxon>Pucciniomycotina</taxon>
        <taxon>Pucciniomycetes</taxon>
        <taxon>Pucciniales</taxon>
        <taxon>Sphaerophragmiaceae</taxon>
        <taxon>Austropuccinia</taxon>
    </lineage>
</organism>
<feature type="region of interest" description="Disordered" evidence="1">
    <location>
        <begin position="1"/>
        <end position="78"/>
    </location>
</feature>
<accession>A0A9Q3EDU7</accession>